<evidence type="ECO:0000259" key="2">
    <source>
        <dbReference type="PROSITE" id="PS51371"/>
    </source>
</evidence>
<sequence length="158" mass="17563">VSQSLIAKTESRKIVPTYNKTKALFDSLERLERKKDVQVRKLIKKEIIAVQNNDSVKNAIQIMAEQGFSQLPVFKGDLSVGHISEKIILNQVSAGKDLDQISKLMVDDLMGEAFPQISPNAPLSVASNLLKVYSAILIYQKGRVIGILTKADLLRIFL</sequence>
<evidence type="ECO:0000313" key="3">
    <source>
        <dbReference type="EMBL" id="GAI82067.1"/>
    </source>
</evidence>
<dbReference type="InterPro" id="IPR051257">
    <property type="entry name" value="Diverse_CBS-Domain"/>
</dbReference>
<dbReference type="EMBL" id="BARW01010918">
    <property type="protein sequence ID" value="GAI82067.1"/>
    <property type="molecule type" value="Genomic_DNA"/>
</dbReference>
<comment type="caution">
    <text evidence="3">The sequence shown here is derived from an EMBL/GenBank/DDBJ whole genome shotgun (WGS) entry which is preliminary data.</text>
</comment>
<evidence type="ECO:0000256" key="1">
    <source>
        <dbReference type="ARBA" id="ARBA00023122"/>
    </source>
</evidence>
<dbReference type="InterPro" id="IPR046342">
    <property type="entry name" value="CBS_dom_sf"/>
</dbReference>
<feature type="non-terminal residue" evidence="3">
    <location>
        <position position="1"/>
    </location>
</feature>
<dbReference type="PANTHER" id="PTHR43080:SF4">
    <property type="entry name" value="CRO-LIKE PROTEIN"/>
    <property type="match status" value="1"/>
</dbReference>
<dbReference type="PIRSF" id="PIRSF037253">
    <property type="entry name" value="HTH_CBS_prd"/>
    <property type="match status" value="1"/>
</dbReference>
<accession>X1RMU7</accession>
<dbReference type="PROSITE" id="PS51371">
    <property type="entry name" value="CBS"/>
    <property type="match status" value="1"/>
</dbReference>
<protein>
    <recommendedName>
        <fullName evidence="2">CBS domain-containing protein</fullName>
    </recommendedName>
</protein>
<dbReference type="SUPFAM" id="SSF54631">
    <property type="entry name" value="CBS-domain pair"/>
    <property type="match status" value="1"/>
</dbReference>
<proteinExistence type="predicted"/>
<dbReference type="Gene3D" id="3.10.580.10">
    <property type="entry name" value="CBS-domain"/>
    <property type="match status" value="1"/>
</dbReference>
<dbReference type="InterPro" id="IPR000644">
    <property type="entry name" value="CBS_dom"/>
</dbReference>
<dbReference type="AlphaFoldDB" id="X1RMU7"/>
<gene>
    <name evidence="3" type="ORF">S12H4_21279</name>
</gene>
<keyword evidence="1" id="KW-0129">CBS domain</keyword>
<dbReference type="InterPro" id="IPR017158">
    <property type="entry name" value="Tscrpt-reg_CBS-contain_prd"/>
</dbReference>
<feature type="domain" description="CBS" evidence="2">
    <location>
        <begin position="43"/>
        <end position="98"/>
    </location>
</feature>
<organism evidence="3">
    <name type="scientific">marine sediment metagenome</name>
    <dbReference type="NCBI Taxonomy" id="412755"/>
    <lineage>
        <taxon>unclassified sequences</taxon>
        <taxon>metagenomes</taxon>
        <taxon>ecological metagenomes</taxon>
    </lineage>
</organism>
<reference evidence="3" key="1">
    <citation type="journal article" date="2014" name="Front. Microbiol.">
        <title>High frequency of phylogenetically diverse reductive dehalogenase-homologous genes in deep subseafloor sedimentary metagenomes.</title>
        <authorList>
            <person name="Kawai M."/>
            <person name="Futagami T."/>
            <person name="Toyoda A."/>
            <person name="Takaki Y."/>
            <person name="Nishi S."/>
            <person name="Hori S."/>
            <person name="Arai W."/>
            <person name="Tsubouchi T."/>
            <person name="Morono Y."/>
            <person name="Uchiyama I."/>
            <person name="Ito T."/>
            <person name="Fujiyama A."/>
            <person name="Inagaki F."/>
            <person name="Takami H."/>
        </authorList>
    </citation>
    <scope>NUCLEOTIDE SEQUENCE</scope>
    <source>
        <strain evidence="3">Expedition CK06-06</strain>
    </source>
</reference>
<dbReference type="Pfam" id="PF00571">
    <property type="entry name" value="CBS"/>
    <property type="match status" value="2"/>
</dbReference>
<dbReference type="SMART" id="SM00116">
    <property type="entry name" value="CBS"/>
    <property type="match status" value="2"/>
</dbReference>
<name>X1RMU7_9ZZZZ</name>
<dbReference type="PANTHER" id="PTHR43080">
    <property type="entry name" value="CBS DOMAIN-CONTAINING PROTEIN CBSX3, MITOCHONDRIAL"/>
    <property type="match status" value="1"/>
</dbReference>